<dbReference type="GO" id="GO:0003887">
    <property type="term" value="F:DNA-directed DNA polymerase activity"/>
    <property type="evidence" value="ECO:0007669"/>
    <property type="project" value="UniProtKB-EC"/>
</dbReference>
<dbReference type="GO" id="GO:0003723">
    <property type="term" value="F:RNA binding"/>
    <property type="evidence" value="ECO:0007669"/>
    <property type="project" value="UniProtKB-KW"/>
</dbReference>
<evidence type="ECO:0000256" key="1">
    <source>
        <dbReference type="ARBA" id="ARBA00022578"/>
    </source>
</evidence>
<dbReference type="InterPro" id="IPR012337">
    <property type="entry name" value="RNaseH-like_sf"/>
</dbReference>
<keyword evidence="8" id="KW-1185">Reference proteome</keyword>
<dbReference type="AlphaFoldDB" id="A0A9Q3H536"/>
<dbReference type="SUPFAM" id="SSF53098">
    <property type="entry name" value="Ribonuclease H-like"/>
    <property type="match status" value="1"/>
</dbReference>
<sequence>MREQKSYSSQRTPQPRGTAMSVQRVSLLHFLFLTHFPASQTLEVVYMDLCGPIQSQSLLGARYFLIIINQFTGYVMIKFLRNKSDAFGAFKDYKARSENLQGRKILKIVSDGVKEFCNCQFKQLARESGFENYIIPPYTLD</sequence>
<keyword evidence="1" id="KW-0815">Transposition</keyword>
<organism evidence="7 8">
    <name type="scientific">Austropuccinia psidii MF-1</name>
    <dbReference type="NCBI Taxonomy" id="1389203"/>
    <lineage>
        <taxon>Eukaryota</taxon>
        <taxon>Fungi</taxon>
        <taxon>Dikarya</taxon>
        <taxon>Basidiomycota</taxon>
        <taxon>Pucciniomycotina</taxon>
        <taxon>Pucciniomycetes</taxon>
        <taxon>Pucciniales</taxon>
        <taxon>Sphaerophragmiaceae</taxon>
        <taxon>Austropuccinia</taxon>
    </lineage>
</organism>
<accession>A0A9Q3H536</accession>
<keyword evidence="5" id="KW-0812">Transmembrane</keyword>
<dbReference type="GO" id="GO:0003964">
    <property type="term" value="F:RNA-directed DNA polymerase activity"/>
    <property type="evidence" value="ECO:0007669"/>
    <property type="project" value="UniProtKB-EC"/>
</dbReference>
<keyword evidence="5" id="KW-0472">Membrane</keyword>
<evidence type="ECO:0000313" key="7">
    <source>
        <dbReference type="EMBL" id="MBW0491621.1"/>
    </source>
</evidence>
<dbReference type="InterPro" id="IPR001584">
    <property type="entry name" value="Integrase_cat-core"/>
</dbReference>
<feature type="transmembrane region" description="Helical" evidence="5">
    <location>
        <begin position="21"/>
        <end position="38"/>
    </location>
</feature>
<keyword evidence="5" id="KW-1133">Transmembrane helix</keyword>
<protein>
    <recommendedName>
        <fullName evidence="6">Integrase catalytic domain-containing protein</fullName>
    </recommendedName>
</protein>
<dbReference type="InterPro" id="IPR039537">
    <property type="entry name" value="Retrotran_Ty1/copia-like"/>
</dbReference>
<evidence type="ECO:0000259" key="6">
    <source>
        <dbReference type="PROSITE" id="PS50994"/>
    </source>
</evidence>
<keyword evidence="2" id="KW-0694">RNA-binding</keyword>
<comment type="catalytic activity">
    <reaction evidence="3">
        <text>DNA(n) + a 2'-deoxyribonucleoside 5'-triphosphate = DNA(n+1) + diphosphate</text>
        <dbReference type="Rhea" id="RHEA:22508"/>
        <dbReference type="Rhea" id="RHEA-COMP:17339"/>
        <dbReference type="Rhea" id="RHEA-COMP:17340"/>
        <dbReference type="ChEBI" id="CHEBI:33019"/>
        <dbReference type="ChEBI" id="CHEBI:61560"/>
        <dbReference type="ChEBI" id="CHEBI:173112"/>
        <dbReference type="EC" id="2.7.7.49"/>
    </reaction>
</comment>
<evidence type="ECO:0000256" key="3">
    <source>
        <dbReference type="ARBA" id="ARBA00048173"/>
    </source>
</evidence>
<reference evidence="7" key="1">
    <citation type="submission" date="2021-03" db="EMBL/GenBank/DDBJ databases">
        <title>Draft genome sequence of rust myrtle Austropuccinia psidii MF-1, a brazilian biotype.</title>
        <authorList>
            <person name="Quecine M.C."/>
            <person name="Pachon D.M.R."/>
            <person name="Bonatelli M.L."/>
            <person name="Correr F.H."/>
            <person name="Franceschini L.M."/>
            <person name="Leite T.F."/>
            <person name="Margarido G.R.A."/>
            <person name="Almeida C.A."/>
            <person name="Ferrarezi J.A."/>
            <person name="Labate C.A."/>
        </authorList>
    </citation>
    <scope>NUCLEOTIDE SEQUENCE</scope>
    <source>
        <strain evidence="7">MF-1</strain>
    </source>
</reference>
<dbReference type="GO" id="GO:0015074">
    <property type="term" value="P:DNA integration"/>
    <property type="evidence" value="ECO:0007669"/>
    <property type="project" value="InterPro"/>
</dbReference>
<dbReference type="OrthoDB" id="7691805at2759"/>
<feature type="domain" description="Integrase catalytic" evidence="6">
    <location>
        <begin position="33"/>
        <end position="141"/>
    </location>
</feature>
<evidence type="ECO:0000256" key="4">
    <source>
        <dbReference type="ARBA" id="ARBA00049244"/>
    </source>
</evidence>
<dbReference type="Gene3D" id="3.30.420.10">
    <property type="entry name" value="Ribonuclease H-like superfamily/Ribonuclease H"/>
    <property type="match status" value="1"/>
</dbReference>
<dbReference type="InterPro" id="IPR036397">
    <property type="entry name" value="RNaseH_sf"/>
</dbReference>
<comment type="catalytic activity">
    <reaction evidence="4">
        <text>DNA(n) + a 2'-deoxyribonucleoside 5'-triphosphate = DNA(n+1) + diphosphate</text>
        <dbReference type="Rhea" id="RHEA:22508"/>
        <dbReference type="Rhea" id="RHEA-COMP:17339"/>
        <dbReference type="Rhea" id="RHEA-COMP:17340"/>
        <dbReference type="ChEBI" id="CHEBI:33019"/>
        <dbReference type="ChEBI" id="CHEBI:61560"/>
        <dbReference type="ChEBI" id="CHEBI:173112"/>
        <dbReference type="EC" id="2.7.7.7"/>
    </reaction>
</comment>
<dbReference type="PANTHER" id="PTHR42648">
    <property type="entry name" value="TRANSPOSASE, PUTATIVE-RELATED"/>
    <property type="match status" value="1"/>
</dbReference>
<dbReference type="EMBL" id="AVOT02011177">
    <property type="protein sequence ID" value="MBW0491621.1"/>
    <property type="molecule type" value="Genomic_DNA"/>
</dbReference>
<proteinExistence type="predicted"/>
<feature type="transmembrane region" description="Helical" evidence="5">
    <location>
        <begin position="58"/>
        <end position="77"/>
    </location>
</feature>
<dbReference type="PROSITE" id="PS50994">
    <property type="entry name" value="INTEGRASE"/>
    <property type="match status" value="1"/>
</dbReference>
<dbReference type="Proteomes" id="UP000765509">
    <property type="component" value="Unassembled WGS sequence"/>
</dbReference>
<dbReference type="GO" id="GO:0005634">
    <property type="term" value="C:nucleus"/>
    <property type="evidence" value="ECO:0007669"/>
    <property type="project" value="UniProtKB-ARBA"/>
</dbReference>
<dbReference type="PANTHER" id="PTHR42648:SF18">
    <property type="entry name" value="RETROTRANSPOSON, UNCLASSIFIED-LIKE PROTEIN"/>
    <property type="match status" value="1"/>
</dbReference>
<evidence type="ECO:0000256" key="2">
    <source>
        <dbReference type="ARBA" id="ARBA00022884"/>
    </source>
</evidence>
<comment type="caution">
    <text evidence="7">The sequence shown here is derived from an EMBL/GenBank/DDBJ whole genome shotgun (WGS) entry which is preliminary data.</text>
</comment>
<evidence type="ECO:0000256" key="5">
    <source>
        <dbReference type="SAM" id="Phobius"/>
    </source>
</evidence>
<name>A0A9Q3H536_9BASI</name>
<gene>
    <name evidence="7" type="ORF">O181_031336</name>
</gene>
<evidence type="ECO:0000313" key="8">
    <source>
        <dbReference type="Proteomes" id="UP000765509"/>
    </source>
</evidence>
<dbReference type="GO" id="GO:0032196">
    <property type="term" value="P:transposition"/>
    <property type="evidence" value="ECO:0007669"/>
    <property type="project" value="UniProtKB-KW"/>
</dbReference>